<keyword evidence="3" id="KW-1185">Reference proteome</keyword>
<feature type="compositionally biased region" description="Basic and acidic residues" evidence="1">
    <location>
        <begin position="38"/>
        <end position="47"/>
    </location>
</feature>
<evidence type="ECO:0000256" key="1">
    <source>
        <dbReference type="SAM" id="MobiDB-lite"/>
    </source>
</evidence>
<dbReference type="EMBL" id="JAINUG010000054">
    <property type="protein sequence ID" value="KAJ8404335.1"/>
    <property type="molecule type" value="Genomic_DNA"/>
</dbReference>
<dbReference type="Proteomes" id="UP001221898">
    <property type="component" value="Unassembled WGS sequence"/>
</dbReference>
<organism evidence="2 3">
    <name type="scientific">Aldrovandia affinis</name>
    <dbReference type="NCBI Taxonomy" id="143900"/>
    <lineage>
        <taxon>Eukaryota</taxon>
        <taxon>Metazoa</taxon>
        <taxon>Chordata</taxon>
        <taxon>Craniata</taxon>
        <taxon>Vertebrata</taxon>
        <taxon>Euteleostomi</taxon>
        <taxon>Actinopterygii</taxon>
        <taxon>Neopterygii</taxon>
        <taxon>Teleostei</taxon>
        <taxon>Notacanthiformes</taxon>
        <taxon>Halosauridae</taxon>
        <taxon>Aldrovandia</taxon>
    </lineage>
</organism>
<reference evidence="2" key="1">
    <citation type="journal article" date="2023" name="Science">
        <title>Genome structures resolve the early diversification of teleost fishes.</title>
        <authorList>
            <person name="Parey E."/>
            <person name="Louis A."/>
            <person name="Montfort J."/>
            <person name="Bouchez O."/>
            <person name="Roques C."/>
            <person name="Iampietro C."/>
            <person name="Lluch J."/>
            <person name="Castinel A."/>
            <person name="Donnadieu C."/>
            <person name="Desvignes T."/>
            <person name="Floi Bucao C."/>
            <person name="Jouanno E."/>
            <person name="Wen M."/>
            <person name="Mejri S."/>
            <person name="Dirks R."/>
            <person name="Jansen H."/>
            <person name="Henkel C."/>
            <person name="Chen W.J."/>
            <person name="Zahm M."/>
            <person name="Cabau C."/>
            <person name="Klopp C."/>
            <person name="Thompson A.W."/>
            <person name="Robinson-Rechavi M."/>
            <person name="Braasch I."/>
            <person name="Lecointre G."/>
            <person name="Bobe J."/>
            <person name="Postlethwait J.H."/>
            <person name="Berthelot C."/>
            <person name="Roest Crollius H."/>
            <person name="Guiguen Y."/>
        </authorList>
    </citation>
    <scope>NUCLEOTIDE SEQUENCE</scope>
    <source>
        <strain evidence="2">NC1722</strain>
    </source>
</reference>
<name>A0AAD7SKZ0_9TELE</name>
<proteinExistence type="predicted"/>
<protein>
    <submittedName>
        <fullName evidence="2">Uncharacterized protein</fullName>
    </submittedName>
</protein>
<dbReference type="AlphaFoldDB" id="A0AAD7SKZ0"/>
<comment type="caution">
    <text evidence="2">The sequence shown here is derived from an EMBL/GenBank/DDBJ whole genome shotgun (WGS) entry which is preliminary data.</text>
</comment>
<evidence type="ECO:0000313" key="3">
    <source>
        <dbReference type="Proteomes" id="UP001221898"/>
    </source>
</evidence>
<sequence length="109" mass="11826">MEVAGLAFPEPASCFEAFPRVDGDRRGKRGRSSQTGQENERTERSNERCPVVALWLAARSASLKTCRVGATRAGGGDAKMNTTAGEHVQIVGKNLLITENVQEERRKGP</sequence>
<gene>
    <name evidence="2" type="ORF">AAFF_G00341080</name>
</gene>
<evidence type="ECO:0000313" key="2">
    <source>
        <dbReference type="EMBL" id="KAJ8404335.1"/>
    </source>
</evidence>
<accession>A0AAD7SKZ0</accession>
<feature type="region of interest" description="Disordered" evidence="1">
    <location>
        <begin position="17"/>
        <end position="47"/>
    </location>
</feature>